<accession>A0A1C0Y6Y9</accession>
<evidence type="ECO:0000313" key="2">
    <source>
        <dbReference type="EMBL" id="OCS82947.1"/>
    </source>
</evidence>
<dbReference type="Proteomes" id="UP000093199">
    <property type="component" value="Unassembled WGS sequence"/>
</dbReference>
<comment type="caution">
    <text evidence="2">The sequence shown here is derived from an EMBL/GenBank/DDBJ whole genome shotgun (WGS) entry which is preliminary data.</text>
</comment>
<name>A0A1C0Y6Y9_9BACL</name>
<proteinExistence type="predicted"/>
<sequence length="197" mass="23021">MHYYEALLQTDFERLHPLLKKRYAEQPGKPLRITGVMHHIENGSPLLTPALKFAEPTKFMFANEGQNIPFELETNVTIEDGNYVIYWNRTFYFPNEPKFYDTEMVIDPITRQAVDYNGQGRLFGSRMDIRVTAEGALWMQSTSQFVRIGNQRMTVPKLMYVKGAALEWAEDDHICMAIDVYHEKIGRIKRYIGEYTL</sequence>
<protein>
    <recommendedName>
        <fullName evidence="1">DUF4166 domain-containing protein</fullName>
    </recommendedName>
</protein>
<keyword evidence="3" id="KW-1185">Reference proteome</keyword>
<gene>
    <name evidence="2" type="ORF">A6M13_05980</name>
</gene>
<dbReference type="EMBL" id="MASJ01000039">
    <property type="protein sequence ID" value="OCS82947.1"/>
    <property type="molecule type" value="Genomic_DNA"/>
</dbReference>
<evidence type="ECO:0000259" key="1">
    <source>
        <dbReference type="Pfam" id="PF13761"/>
    </source>
</evidence>
<dbReference type="STRING" id="33978.A6M13_05980"/>
<organism evidence="2 3">
    <name type="scientific">Caryophanon tenue</name>
    <dbReference type="NCBI Taxonomy" id="33978"/>
    <lineage>
        <taxon>Bacteria</taxon>
        <taxon>Bacillati</taxon>
        <taxon>Bacillota</taxon>
        <taxon>Bacilli</taxon>
        <taxon>Bacillales</taxon>
        <taxon>Caryophanaceae</taxon>
        <taxon>Caryophanon</taxon>
    </lineage>
</organism>
<dbReference type="Pfam" id="PF13761">
    <property type="entry name" value="DUF4166"/>
    <property type="match status" value="1"/>
</dbReference>
<evidence type="ECO:0000313" key="3">
    <source>
        <dbReference type="Proteomes" id="UP000093199"/>
    </source>
</evidence>
<reference evidence="2 3" key="1">
    <citation type="submission" date="2016-07" db="EMBL/GenBank/DDBJ databases">
        <title>Caryophanon tenue genome sequencing.</title>
        <authorList>
            <person name="Verma A."/>
            <person name="Pal Y."/>
            <person name="Krishnamurthi S."/>
        </authorList>
    </citation>
    <scope>NUCLEOTIDE SEQUENCE [LARGE SCALE GENOMIC DNA]</scope>
    <source>
        <strain evidence="2 3">DSM 14152</strain>
    </source>
</reference>
<dbReference type="RefSeq" id="WP_066547729.1">
    <property type="nucleotide sequence ID" value="NZ_MASJ01000039.1"/>
</dbReference>
<dbReference type="InterPro" id="IPR025311">
    <property type="entry name" value="DUF4166"/>
</dbReference>
<dbReference type="AlphaFoldDB" id="A0A1C0Y6Y9"/>
<feature type="domain" description="DUF4166" evidence="1">
    <location>
        <begin position="15"/>
        <end position="194"/>
    </location>
</feature>